<dbReference type="EMBL" id="HBIJ01023370">
    <property type="protein sequence ID" value="CAE0374611.1"/>
    <property type="molecule type" value="Transcribed_RNA"/>
</dbReference>
<dbReference type="Pfam" id="PF00702">
    <property type="entry name" value="Hydrolase"/>
    <property type="match status" value="1"/>
</dbReference>
<dbReference type="AlphaFoldDB" id="A0A7S3K6X2"/>
<dbReference type="Gene3D" id="3.40.50.1000">
    <property type="entry name" value="HAD superfamily/HAD-like"/>
    <property type="match status" value="1"/>
</dbReference>
<dbReference type="CDD" id="cd01427">
    <property type="entry name" value="HAD_like"/>
    <property type="match status" value="1"/>
</dbReference>
<organism evidence="2">
    <name type="scientific">Aureoumbra lagunensis</name>
    <dbReference type="NCBI Taxonomy" id="44058"/>
    <lineage>
        <taxon>Eukaryota</taxon>
        <taxon>Sar</taxon>
        <taxon>Stramenopiles</taxon>
        <taxon>Ochrophyta</taxon>
        <taxon>Pelagophyceae</taxon>
        <taxon>Pelagomonadales</taxon>
        <taxon>Aureoumbra</taxon>
    </lineage>
</organism>
<dbReference type="InterPro" id="IPR023214">
    <property type="entry name" value="HAD_sf"/>
</dbReference>
<dbReference type="InterPro" id="IPR006439">
    <property type="entry name" value="HAD-SF_hydro_IA"/>
</dbReference>
<reference evidence="2" key="1">
    <citation type="submission" date="2021-01" db="EMBL/GenBank/DDBJ databases">
        <authorList>
            <person name="Corre E."/>
            <person name="Pelletier E."/>
            <person name="Niang G."/>
            <person name="Scheremetjew M."/>
            <person name="Finn R."/>
            <person name="Kale V."/>
            <person name="Holt S."/>
            <person name="Cochrane G."/>
            <person name="Meng A."/>
            <person name="Brown T."/>
            <person name="Cohen L."/>
        </authorList>
    </citation>
    <scope>NUCLEOTIDE SEQUENCE</scope>
    <source>
        <strain evidence="2">CCMP1510</strain>
    </source>
</reference>
<gene>
    <name evidence="2" type="ORF">ALAG00032_LOCUS15415</name>
</gene>
<dbReference type="NCBIfam" id="TIGR01549">
    <property type="entry name" value="HAD-SF-IA-v1"/>
    <property type="match status" value="1"/>
</dbReference>
<dbReference type="SUPFAM" id="SSF48403">
    <property type="entry name" value="Ankyrin repeat"/>
    <property type="match status" value="1"/>
</dbReference>
<dbReference type="PROSITE" id="PS50297">
    <property type="entry name" value="ANK_REP_REGION"/>
    <property type="match status" value="1"/>
</dbReference>
<protein>
    <submittedName>
        <fullName evidence="2">Uncharacterized protein</fullName>
    </submittedName>
</protein>
<dbReference type="Gene3D" id="1.25.40.20">
    <property type="entry name" value="Ankyrin repeat-containing domain"/>
    <property type="match status" value="1"/>
</dbReference>
<dbReference type="SFLD" id="SFLDS00003">
    <property type="entry name" value="Haloacid_Dehalogenase"/>
    <property type="match status" value="1"/>
</dbReference>
<accession>A0A7S3K6X2</accession>
<dbReference type="SFLD" id="SFLDG01129">
    <property type="entry name" value="C1.5:_HAD__Beta-PGM__Phosphata"/>
    <property type="match status" value="1"/>
</dbReference>
<dbReference type="PROSITE" id="PS50088">
    <property type="entry name" value="ANK_REPEAT"/>
    <property type="match status" value="1"/>
</dbReference>
<dbReference type="SMART" id="SM00248">
    <property type="entry name" value="ANK"/>
    <property type="match status" value="3"/>
</dbReference>
<dbReference type="PANTHER" id="PTHR43885:SF1">
    <property type="entry name" value="SUPERFAMILY HYDROLASE, PUTATIVE (AFU_ORTHOLOGUE AFUA_4G13290)-RELATED"/>
    <property type="match status" value="1"/>
</dbReference>
<feature type="repeat" description="ANK" evidence="1">
    <location>
        <begin position="332"/>
        <end position="364"/>
    </location>
</feature>
<sequence>MRHRLTSLRTLAMTVTKPSLLGVVFDLDGTLTKGDVLDMSTMYARCNIDRDKDILTEIEKQSPEEQKRLFAIIEEMEEEARISTVLATGACDVARWLNAHGIRSGLVSRNSRKTVDYFAENYWPENVELYPRVSRDDSFPPKPDPLALEYIAKEWQCTSPQQICMVGDSRINDIGFGESFGAKTAYLLQTKHEIVDNPPLPNIILNQLIDLPAALWSSYSIESPLGTNAPLLKFDTPQPTHPACIAAVKGNIDQALQDLSSARDCQTPLIWAANAGQIKVVDALLNTEKVDVNDKGYIGATAVSRAARNGDLQVLSRLLKVPGINLNIPNDKLQFPLHFAAFKKHRDAVKLLLEAGASTTVLDRKGRTPAEDTSDPDIRADILAARAARLPAASLVVPQKKR</sequence>
<dbReference type="InterPro" id="IPR036770">
    <property type="entry name" value="Ankyrin_rpt-contain_sf"/>
</dbReference>
<dbReference type="Gene3D" id="1.10.260.80">
    <property type="match status" value="1"/>
</dbReference>
<dbReference type="Pfam" id="PF12796">
    <property type="entry name" value="Ank_2"/>
    <property type="match status" value="1"/>
</dbReference>
<evidence type="ECO:0000313" key="2">
    <source>
        <dbReference type="EMBL" id="CAE0374611.1"/>
    </source>
</evidence>
<dbReference type="InterPro" id="IPR002110">
    <property type="entry name" value="Ankyrin_rpt"/>
</dbReference>
<proteinExistence type="predicted"/>
<evidence type="ECO:0000256" key="1">
    <source>
        <dbReference type="PROSITE-ProRule" id="PRU00023"/>
    </source>
</evidence>
<dbReference type="SUPFAM" id="SSF56784">
    <property type="entry name" value="HAD-like"/>
    <property type="match status" value="1"/>
</dbReference>
<dbReference type="PANTHER" id="PTHR43885">
    <property type="entry name" value="HALOACID DEHALOGENASE-LIKE HYDROLASE"/>
    <property type="match status" value="1"/>
</dbReference>
<keyword evidence="1" id="KW-0040">ANK repeat</keyword>
<name>A0A7S3K6X2_9STRA</name>
<dbReference type="InterPro" id="IPR036412">
    <property type="entry name" value="HAD-like_sf"/>
</dbReference>